<evidence type="ECO:0000256" key="7">
    <source>
        <dbReference type="ARBA" id="ARBA00023273"/>
    </source>
</evidence>
<dbReference type="GO" id="GO:0097730">
    <property type="term" value="C:non-motile cilium"/>
    <property type="evidence" value="ECO:0007669"/>
    <property type="project" value="TreeGrafter"/>
</dbReference>
<feature type="region of interest" description="Disordered" evidence="8">
    <location>
        <begin position="170"/>
        <end position="192"/>
    </location>
</feature>
<accession>A0A368GCK8</accession>
<reference evidence="10 11" key="1">
    <citation type="submission" date="2014-10" db="EMBL/GenBank/DDBJ databases">
        <title>Draft genome of the hookworm Ancylostoma caninum.</title>
        <authorList>
            <person name="Mitreva M."/>
        </authorList>
    </citation>
    <scope>NUCLEOTIDE SEQUENCE [LARGE SCALE GENOMIC DNA]</scope>
    <source>
        <strain evidence="10 11">Baltimore</strain>
    </source>
</reference>
<feature type="region of interest" description="Disordered" evidence="8">
    <location>
        <begin position="260"/>
        <end position="280"/>
    </location>
</feature>
<dbReference type="GO" id="GO:0060271">
    <property type="term" value="P:cilium assembly"/>
    <property type="evidence" value="ECO:0007669"/>
    <property type="project" value="TreeGrafter"/>
</dbReference>
<dbReference type="AlphaFoldDB" id="A0A368GCK8"/>
<feature type="compositionally biased region" description="Polar residues" evidence="8">
    <location>
        <begin position="170"/>
        <end position="185"/>
    </location>
</feature>
<dbReference type="EMBL" id="JOJR01000208">
    <property type="protein sequence ID" value="RCN42133.1"/>
    <property type="molecule type" value="Genomic_DNA"/>
</dbReference>
<sequence>MSVFSSDDEYTETDLLHVCEDLGLPCDSENIALLREAIDEIILESELGSYEGSHDASLFGSLSLSNSLESSTSATPEHSVSSPIRRIERRPSRQQHHGEREGINREVPLDLPTSAENEELQIKLSSTGRSTSQRRSQQHDVPKLHLGEEDKENAARIPRYHDAVLSTYARQPSQPVLPDSSSGASSLAERVNFQPDPSLRRVNRFVPGQLLIRHDPVKKFQLYREEWSRKPAPGEQKRLALRWKVREYMLRHDIPLFDPRKGAAPYAVHPKDWSPRPYLD</sequence>
<keyword evidence="4" id="KW-0963">Cytoplasm</keyword>
<evidence type="ECO:0000259" key="9">
    <source>
        <dbReference type="Pfam" id="PF15311"/>
    </source>
</evidence>
<feature type="compositionally biased region" description="Low complexity" evidence="8">
    <location>
        <begin position="66"/>
        <end position="84"/>
    </location>
</feature>
<feature type="region of interest" description="Disordered" evidence="8">
    <location>
        <begin position="66"/>
        <end position="155"/>
    </location>
</feature>
<protein>
    <recommendedName>
        <fullName evidence="9">Centriolar and ciliogenesis-associated protein HYLS1 C-terminal domain-containing protein</fullName>
    </recommendedName>
</protein>
<keyword evidence="11" id="KW-1185">Reference proteome</keyword>
<feature type="compositionally biased region" description="Basic and acidic residues" evidence="8">
    <location>
        <begin position="137"/>
        <end position="155"/>
    </location>
</feature>
<gene>
    <name evidence="10" type="ORF">ANCCAN_11873</name>
</gene>
<dbReference type="InterPro" id="IPR027918">
    <property type="entry name" value="HYLS1_C_dom"/>
</dbReference>
<evidence type="ECO:0000256" key="5">
    <source>
        <dbReference type="ARBA" id="ARBA00022794"/>
    </source>
</evidence>
<comment type="similarity">
    <text evidence="3">Belongs to the HYLS1 family.</text>
</comment>
<evidence type="ECO:0000256" key="8">
    <source>
        <dbReference type="SAM" id="MobiDB-lite"/>
    </source>
</evidence>
<keyword evidence="6" id="KW-0206">Cytoskeleton</keyword>
<keyword evidence="5" id="KW-0970">Cilium biogenesis/degradation</keyword>
<evidence type="ECO:0000256" key="3">
    <source>
        <dbReference type="ARBA" id="ARBA00010091"/>
    </source>
</evidence>
<evidence type="ECO:0000313" key="10">
    <source>
        <dbReference type="EMBL" id="RCN42133.1"/>
    </source>
</evidence>
<name>A0A368GCK8_ANCCA</name>
<comment type="subcellular location">
    <subcellularLocation>
        <location evidence="2">Cell projection</location>
        <location evidence="2">Cilium</location>
    </subcellularLocation>
    <subcellularLocation>
        <location evidence="1">Cytoplasm</location>
        <location evidence="1">Cytoskeleton</location>
        <location evidence="1">Microtubule organizing center</location>
        <location evidence="1">Centrosome</location>
        <location evidence="1">Centriole</location>
    </subcellularLocation>
</comment>
<organism evidence="10 11">
    <name type="scientific">Ancylostoma caninum</name>
    <name type="common">Dog hookworm</name>
    <dbReference type="NCBI Taxonomy" id="29170"/>
    <lineage>
        <taxon>Eukaryota</taxon>
        <taxon>Metazoa</taxon>
        <taxon>Ecdysozoa</taxon>
        <taxon>Nematoda</taxon>
        <taxon>Chromadorea</taxon>
        <taxon>Rhabditida</taxon>
        <taxon>Rhabditina</taxon>
        <taxon>Rhabditomorpha</taxon>
        <taxon>Strongyloidea</taxon>
        <taxon>Ancylostomatidae</taxon>
        <taxon>Ancylostomatinae</taxon>
        <taxon>Ancylostoma</taxon>
    </lineage>
</organism>
<evidence type="ECO:0000256" key="6">
    <source>
        <dbReference type="ARBA" id="ARBA00023212"/>
    </source>
</evidence>
<feature type="compositionally biased region" description="Basic and acidic residues" evidence="8">
    <location>
        <begin position="85"/>
        <end position="108"/>
    </location>
</feature>
<feature type="compositionally biased region" description="Basic and acidic residues" evidence="8">
    <location>
        <begin position="269"/>
        <end position="280"/>
    </location>
</feature>
<dbReference type="Pfam" id="PF15311">
    <property type="entry name" value="HYLS1_C"/>
    <property type="match status" value="1"/>
</dbReference>
<feature type="compositionally biased region" description="Low complexity" evidence="8">
    <location>
        <begin position="125"/>
        <end position="135"/>
    </location>
</feature>
<evidence type="ECO:0000256" key="1">
    <source>
        <dbReference type="ARBA" id="ARBA00004114"/>
    </source>
</evidence>
<evidence type="ECO:0000256" key="4">
    <source>
        <dbReference type="ARBA" id="ARBA00022490"/>
    </source>
</evidence>
<dbReference type="GO" id="GO:0005814">
    <property type="term" value="C:centriole"/>
    <property type="evidence" value="ECO:0007669"/>
    <property type="project" value="UniProtKB-SubCell"/>
</dbReference>
<dbReference type="PANTHER" id="PTHR34174">
    <property type="entry name" value="HYDROLETHALUS SYNDROME PROTEIN 1"/>
    <property type="match status" value="1"/>
</dbReference>
<feature type="domain" description="Centriolar and ciliogenesis-associated protein HYLS1 C-terminal" evidence="9">
    <location>
        <begin position="211"/>
        <end position="261"/>
    </location>
</feature>
<dbReference type="OrthoDB" id="6343432at2759"/>
<evidence type="ECO:0000313" key="11">
    <source>
        <dbReference type="Proteomes" id="UP000252519"/>
    </source>
</evidence>
<comment type="caution">
    <text evidence="10">The sequence shown here is derived from an EMBL/GenBank/DDBJ whole genome shotgun (WGS) entry which is preliminary data.</text>
</comment>
<dbReference type="STRING" id="29170.A0A368GCK8"/>
<dbReference type="Proteomes" id="UP000252519">
    <property type="component" value="Unassembled WGS sequence"/>
</dbReference>
<dbReference type="InterPro" id="IPR052319">
    <property type="entry name" value="Centriolar_ciliogenesis_assoc"/>
</dbReference>
<proteinExistence type="inferred from homology"/>
<evidence type="ECO:0000256" key="2">
    <source>
        <dbReference type="ARBA" id="ARBA00004138"/>
    </source>
</evidence>
<dbReference type="PANTHER" id="PTHR34174:SF1">
    <property type="entry name" value="CENTRIOLAR AND CILIOGENESIS-ASSOCIATED PROTEIN HYLS1"/>
    <property type="match status" value="1"/>
</dbReference>
<keyword evidence="7" id="KW-0966">Cell projection</keyword>